<comment type="subcellular location">
    <subcellularLocation>
        <location evidence="1">Cell membrane</location>
        <topology evidence="1">Multi-pass membrane protein</topology>
    </subcellularLocation>
</comment>
<evidence type="ECO:0000313" key="8">
    <source>
        <dbReference type="Proteomes" id="UP000197032"/>
    </source>
</evidence>
<organism evidence="7 8">
    <name type="scientific">Calderihabitans maritimus</name>
    <dbReference type="NCBI Taxonomy" id="1246530"/>
    <lineage>
        <taxon>Bacteria</taxon>
        <taxon>Bacillati</taxon>
        <taxon>Bacillota</taxon>
        <taxon>Clostridia</taxon>
        <taxon>Neomoorellales</taxon>
        <taxon>Calderihabitantaceae</taxon>
        <taxon>Calderihabitans</taxon>
    </lineage>
</organism>
<dbReference type="EMBL" id="BDGJ01000111">
    <property type="protein sequence ID" value="GAW93028.1"/>
    <property type="molecule type" value="Genomic_DNA"/>
</dbReference>
<evidence type="ECO:0000256" key="5">
    <source>
        <dbReference type="ARBA" id="ARBA00023136"/>
    </source>
</evidence>
<keyword evidence="4 6" id="KW-1133">Transmembrane helix</keyword>
<evidence type="ECO:0000256" key="6">
    <source>
        <dbReference type="SAM" id="Phobius"/>
    </source>
</evidence>
<evidence type="ECO:0000256" key="1">
    <source>
        <dbReference type="ARBA" id="ARBA00004651"/>
    </source>
</evidence>
<keyword evidence="3 6" id="KW-0812">Transmembrane</keyword>
<dbReference type="GO" id="GO:0015658">
    <property type="term" value="F:branched-chain amino acid transmembrane transporter activity"/>
    <property type="evidence" value="ECO:0007669"/>
    <property type="project" value="InterPro"/>
</dbReference>
<feature type="transmembrane region" description="Helical" evidence="6">
    <location>
        <begin position="12"/>
        <end position="36"/>
    </location>
</feature>
<dbReference type="AlphaFoldDB" id="A0A1Z5HUE2"/>
<dbReference type="CDD" id="cd06581">
    <property type="entry name" value="TM_PBP1_LivM_like"/>
    <property type="match status" value="1"/>
</dbReference>
<feature type="transmembrane region" description="Helical" evidence="6">
    <location>
        <begin position="85"/>
        <end position="105"/>
    </location>
</feature>
<dbReference type="PANTHER" id="PTHR30482">
    <property type="entry name" value="HIGH-AFFINITY BRANCHED-CHAIN AMINO ACID TRANSPORT SYSTEM PERMEASE"/>
    <property type="match status" value="1"/>
</dbReference>
<dbReference type="InterPro" id="IPR043428">
    <property type="entry name" value="LivM-like"/>
</dbReference>
<accession>A0A1Z5HUE2</accession>
<dbReference type="Pfam" id="PF02653">
    <property type="entry name" value="BPD_transp_2"/>
    <property type="match status" value="1"/>
</dbReference>
<gene>
    <name evidence="7" type="ORF">KKC1_21710</name>
</gene>
<dbReference type="RefSeq" id="WP_202820026.1">
    <property type="nucleotide sequence ID" value="NZ_BDGJ01000111.1"/>
</dbReference>
<dbReference type="Proteomes" id="UP000197032">
    <property type="component" value="Unassembled WGS sequence"/>
</dbReference>
<dbReference type="PANTHER" id="PTHR30482:SF10">
    <property type="entry name" value="HIGH-AFFINITY BRANCHED-CHAIN AMINO ACID TRANSPORT PROTEIN BRAE"/>
    <property type="match status" value="1"/>
</dbReference>
<keyword evidence="5 6" id="KW-0472">Membrane</keyword>
<feature type="transmembrane region" description="Helical" evidence="6">
    <location>
        <begin position="56"/>
        <end position="78"/>
    </location>
</feature>
<evidence type="ECO:0000256" key="4">
    <source>
        <dbReference type="ARBA" id="ARBA00022989"/>
    </source>
</evidence>
<comment type="caution">
    <text evidence="7">The sequence shown here is derived from an EMBL/GenBank/DDBJ whole genome shotgun (WGS) entry which is preliminary data.</text>
</comment>
<name>A0A1Z5HUE2_9FIRM</name>
<feature type="transmembrane region" description="Helical" evidence="6">
    <location>
        <begin position="205"/>
        <end position="223"/>
    </location>
</feature>
<dbReference type="InterPro" id="IPR001851">
    <property type="entry name" value="ABC_transp_permease"/>
</dbReference>
<evidence type="ECO:0000313" key="7">
    <source>
        <dbReference type="EMBL" id="GAW93028.1"/>
    </source>
</evidence>
<keyword evidence="8" id="KW-1185">Reference proteome</keyword>
<feature type="transmembrane region" description="Helical" evidence="6">
    <location>
        <begin position="278"/>
        <end position="300"/>
    </location>
</feature>
<feature type="transmembrane region" description="Helical" evidence="6">
    <location>
        <begin position="243"/>
        <end position="266"/>
    </location>
</feature>
<sequence length="326" mass="35427">MTQRGIKLSRQLFGLAVLILVLLAIPFVISSFWLRIFTGALMWVGLAQSWNILAGYMGYVSFGHGAFFGVGAYITAILMSHGVPFIISLIIAGVATAIFAAIIGYPTLRLQGAYFAIATWAFAEAVRQVVLVLPFTGGPYGMRLPPLLNEKLFYFVMLAIAALVVIVTYFLFQKSLFGLKVRAIREEEVASNALGINTTSIKIQVFALSALFPGLLGGVYAYWITYIHPESVLTPLIADQMVVMALLGGLGTVAGPVLGALVLFIGNRLLWVLWGDTSFYLVLLGLAIALVILFLPNGLISLLPNRFTQPKQLQPHQEKPTQDCTG</sequence>
<dbReference type="GO" id="GO:0005886">
    <property type="term" value="C:plasma membrane"/>
    <property type="evidence" value="ECO:0007669"/>
    <property type="project" value="UniProtKB-SubCell"/>
</dbReference>
<proteinExistence type="predicted"/>
<evidence type="ECO:0000256" key="3">
    <source>
        <dbReference type="ARBA" id="ARBA00022692"/>
    </source>
</evidence>
<feature type="transmembrane region" description="Helical" evidence="6">
    <location>
        <begin position="152"/>
        <end position="172"/>
    </location>
</feature>
<protein>
    <submittedName>
        <fullName evidence="7">Branched-chain amino acid ABC transporter permease</fullName>
    </submittedName>
</protein>
<evidence type="ECO:0000256" key="2">
    <source>
        <dbReference type="ARBA" id="ARBA00022475"/>
    </source>
</evidence>
<keyword evidence="2" id="KW-1003">Cell membrane</keyword>
<reference evidence="8" key="1">
    <citation type="journal article" date="2017" name="Appl. Environ. Microbiol.">
        <title>Genomic Analysis of Calderihabitans maritimus KKC1, a Thermophilic, Hydrogenogenic, Carboxydotrophic Bacterium Isolated from Marine Sediment.</title>
        <authorList>
            <person name="Omae K."/>
            <person name="Yoneda Y."/>
            <person name="Fukuyama Y."/>
            <person name="Yoshida T."/>
            <person name="Sako Y."/>
        </authorList>
    </citation>
    <scope>NUCLEOTIDE SEQUENCE [LARGE SCALE GENOMIC DNA]</scope>
    <source>
        <strain evidence="8">KKC1</strain>
    </source>
</reference>